<keyword evidence="2" id="KW-0472">Membrane</keyword>
<feature type="compositionally biased region" description="Low complexity" evidence="1">
    <location>
        <begin position="90"/>
        <end position="122"/>
    </location>
</feature>
<dbReference type="RefSeq" id="WP_224370055.1">
    <property type="nucleotide sequence ID" value="NZ_CP047357.1"/>
</dbReference>
<feature type="region of interest" description="Disordered" evidence="1">
    <location>
        <begin position="1"/>
        <end position="58"/>
    </location>
</feature>
<accession>A0ABS4U682</accession>
<organism evidence="3 4">
    <name type="scientific">Corynebacterium freneyi</name>
    <dbReference type="NCBI Taxonomy" id="134034"/>
    <lineage>
        <taxon>Bacteria</taxon>
        <taxon>Bacillati</taxon>
        <taxon>Actinomycetota</taxon>
        <taxon>Actinomycetes</taxon>
        <taxon>Mycobacteriales</taxon>
        <taxon>Corynebacteriaceae</taxon>
        <taxon>Corynebacterium</taxon>
    </lineage>
</organism>
<dbReference type="Proteomes" id="UP001519305">
    <property type="component" value="Unassembled WGS sequence"/>
</dbReference>
<protein>
    <submittedName>
        <fullName evidence="3">Uncharacterized protein</fullName>
    </submittedName>
</protein>
<feature type="compositionally biased region" description="Basic and acidic residues" evidence="1">
    <location>
        <begin position="1"/>
        <end position="12"/>
    </location>
</feature>
<evidence type="ECO:0000256" key="1">
    <source>
        <dbReference type="SAM" id="MobiDB-lite"/>
    </source>
</evidence>
<keyword evidence="4" id="KW-1185">Reference proteome</keyword>
<dbReference type="EMBL" id="JAGINY010000001">
    <property type="protein sequence ID" value="MBP2332174.1"/>
    <property type="molecule type" value="Genomic_DNA"/>
</dbReference>
<gene>
    <name evidence="3" type="ORF">JOF33_000873</name>
</gene>
<keyword evidence="2" id="KW-0812">Transmembrane</keyword>
<feature type="region of interest" description="Disordered" evidence="1">
    <location>
        <begin position="90"/>
        <end position="140"/>
    </location>
</feature>
<reference evidence="3 4" key="1">
    <citation type="submission" date="2021-03" db="EMBL/GenBank/DDBJ databases">
        <title>Sequencing the genomes of 1000 actinobacteria strains.</title>
        <authorList>
            <person name="Klenk H.-P."/>
        </authorList>
    </citation>
    <scope>NUCLEOTIDE SEQUENCE [LARGE SCALE GENOMIC DNA]</scope>
    <source>
        <strain evidence="3 4">DSM 44506</strain>
    </source>
</reference>
<comment type="caution">
    <text evidence="3">The sequence shown here is derived from an EMBL/GenBank/DDBJ whole genome shotgun (WGS) entry which is preliminary data.</text>
</comment>
<keyword evidence="2" id="KW-1133">Transmembrane helix</keyword>
<evidence type="ECO:0000313" key="4">
    <source>
        <dbReference type="Proteomes" id="UP001519305"/>
    </source>
</evidence>
<evidence type="ECO:0000256" key="2">
    <source>
        <dbReference type="SAM" id="Phobius"/>
    </source>
</evidence>
<evidence type="ECO:0000313" key="3">
    <source>
        <dbReference type="EMBL" id="MBP2332174.1"/>
    </source>
</evidence>
<name>A0ABS4U682_9CORY</name>
<feature type="transmembrane region" description="Helical" evidence="2">
    <location>
        <begin position="68"/>
        <end position="89"/>
    </location>
</feature>
<proteinExistence type="predicted"/>
<sequence length="212" mass="21483">MNDYRPQAHDDVPQPGEPQDGWYANGGADQQYGQGWEAPGGATQYGSAQYGSGQYDTGKHGDTGSKTALIGGIALVAGLLLGGALGFAGGSSSSTEAAPTTVTETATETTTVESTVEVTAPPAEEPEGGDEPGSAGATIPGDGTYLVGTDIEPGTYRAAGADSCYWARLSGTTGDLDEIIVNDFGSGQMVVTIAESDVAFETARCGTWEKVS</sequence>
<feature type="compositionally biased region" description="Polar residues" evidence="1">
    <location>
        <begin position="44"/>
        <end position="55"/>
    </location>
</feature>